<keyword evidence="1" id="KW-0472">Membrane</keyword>
<keyword evidence="1" id="KW-0812">Transmembrane</keyword>
<comment type="caution">
    <text evidence="2">The sequence shown here is derived from an EMBL/GenBank/DDBJ whole genome shotgun (WGS) entry which is preliminary data.</text>
</comment>
<dbReference type="AlphaFoldDB" id="A0A3M7PL48"/>
<evidence type="ECO:0000313" key="3">
    <source>
        <dbReference type="Proteomes" id="UP000276133"/>
    </source>
</evidence>
<keyword evidence="3" id="KW-1185">Reference proteome</keyword>
<evidence type="ECO:0000313" key="2">
    <source>
        <dbReference type="EMBL" id="RMZ99855.1"/>
    </source>
</evidence>
<dbReference type="EMBL" id="REGN01010015">
    <property type="protein sequence ID" value="RMZ99855.1"/>
    <property type="molecule type" value="Genomic_DNA"/>
</dbReference>
<reference evidence="2 3" key="1">
    <citation type="journal article" date="2018" name="Sci. Rep.">
        <title>Genomic signatures of local adaptation to the degree of environmental predictability in rotifers.</title>
        <authorList>
            <person name="Franch-Gras L."/>
            <person name="Hahn C."/>
            <person name="Garcia-Roger E.M."/>
            <person name="Carmona M.J."/>
            <person name="Serra M."/>
            <person name="Gomez A."/>
        </authorList>
    </citation>
    <scope>NUCLEOTIDE SEQUENCE [LARGE SCALE GENOMIC DNA]</scope>
    <source>
        <strain evidence="2">HYR1</strain>
    </source>
</reference>
<keyword evidence="1" id="KW-1133">Transmembrane helix</keyword>
<accession>A0A3M7PL48</accession>
<dbReference type="Proteomes" id="UP000276133">
    <property type="component" value="Unassembled WGS sequence"/>
</dbReference>
<proteinExistence type="predicted"/>
<organism evidence="2 3">
    <name type="scientific">Brachionus plicatilis</name>
    <name type="common">Marine rotifer</name>
    <name type="synonym">Brachionus muelleri</name>
    <dbReference type="NCBI Taxonomy" id="10195"/>
    <lineage>
        <taxon>Eukaryota</taxon>
        <taxon>Metazoa</taxon>
        <taxon>Spiralia</taxon>
        <taxon>Gnathifera</taxon>
        <taxon>Rotifera</taxon>
        <taxon>Eurotatoria</taxon>
        <taxon>Monogononta</taxon>
        <taxon>Pseudotrocha</taxon>
        <taxon>Ploima</taxon>
        <taxon>Brachionidae</taxon>
        <taxon>Brachionus</taxon>
    </lineage>
</organism>
<gene>
    <name evidence="2" type="ORF">BpHYR1_017453</name>
</gene>
<sequence>MLKHHVNLLALIAMKTHYGEGLAFLYLVLMYLLIHCFYI</sequence>
<feature type="transmembrane region" description="Helical" evidence="1">
    <location>
        <begin position="20"/>
        <end position="38"/>
    </location>
</feature>
<evidence type="ECO:0000256" key="1">
    <source>
        <dbReference type="SAM" id="Phobius"/>
    </source>
</evidence>
<protein>
    <submittedName>
        <fullName evidence="2">Uncharacterized protein</fullName>
    </submittedName>
</protein>
<name>A0A3M7PL48_BRAPC</name>